<feature type="region of interest" description="Disordered" evidence="5">
    <location>
        <begin position="957"/>
        <end position="1066"/>
    </location>
</feature>
<proteinExistence type="inferred from homology"/>
<dbReference type="SUPFAM" id="SSF52540">
    <property type="entry name" value="P-loop containing nucleoside triphosphate hydrolases"/>
    <property type="match status" value="1"/>
</dbReference>
<sequence length="1141" mass="127798">AVLRRYSEIMSGSRRSNSQRSVERRASGILERLEELEEDMEGGAWNPPRSVVILSLCYSGGYIGAAVYDQAKTTIHLIRDVAEECHFPVLSSILERVNPSRILTNCAQDVNMINFVSKACGITIAEDDDVTTHTIDETLNLTEREEGEKAASDRPFIPPASLSLAKDGEQSKEEHGYEDHKPVIVQQWVNEQPSKFSRSSDKSGTSLLSKRPNSKDEEEEGLSDEDDEEDEKSGGVPMIVAELQKLNNCAYNADRALVRIGELFESEALSDCETGLITRFRVDTGSANMVRALGALLHHMDSARVGVEFLLPTARTPVTAIKTMLVQEMVEMDAMTFRALGIFAVEPGTDTTVRNVEHANLINKDRFSLFGICCRCRSAPGKRMLRKWFERPTRDSTTLQNRLEAVGFLASDDNRDIATYLTRVLKPVRSLRTTMKRLRAASMKIADWVGLHSSVHHLRELGHLLHSGRFRLKIMNEFKPFFDDRLEETKTIMEALLDYDESRIENRMVVRAGLDADLDKMKRKYRSLPDQLTRAARIEANRLGSPSTCAVGYVPMVGYLLQLPVNFDYEEYDDVEFLYEDGDYLHAKSQMMRQLDAEIGDIKMQIIDRETTVMLRMERLLISRSRLIMSCVRAAAVIDCCLSLATTANMFGWCKPTIVKEAVIEARGAVHPLAQLTVASTFVANPIDSGGDSTKVKIFTGPNACGKSVYLKQTGLLCYLAHIGSFVPAVSAKIGLLTGILTRMYTLDGVLDGMSTFAKDVGQLSYALRRATGNSLVIIDEFGKGTMTEVGLSLLTASVEHLVNKGKEKCPHLLVSTHFHALIDLLEADQSAITYQTLEVLRKGTQLYFQFKLVEGVVCASFATFTAAKAGIPQRAIERSTKIYEHLRDGGRLCDMRLGIEEAEGLNEWLHGQMESAIGWMEGWTLEEDDEGGPAEDEGAKLDELIDMLRKHLFTEDERVEEMGEQYEQEEVVERREEVESSEPALQETEEVDPSATSNAPTEELEELEKQKGDEGEEEVTVPKEDTVDRSKEDTIERTKEDTVDLSRETTVDRTSQDTVDGSREDTADLWKEAMQVGAPRVETQEASQRVYTFPWDHEDDQEQKEKEKEGVVKGAVKGCTPVEADFAEHEVTFPWELETS</sequence>
<dbReference type="PANTHER" id="PTHR11361">
    <property type="entry name" value="DNA MISMATCH REPAIR PROTEIN MUTS FAMILY MEMBER"/>
    <property type="match status" value="1"/>
</dbReference>
<feature type="compositionally biased region" description="Polar residues" evidence="5">
    <location>
        <begin position="187"/>
        <end position="208"/>
    </location>
</feature>
<evidence type="ECO:0000256" key="2">
    <source>
        <dbReference type="ARBA" id="ARBA00022741"/>
    </source>
</evidence>
<dbReference type="GO" id="GO:0005524">
    <property type="term" value="F:ATP binding"/>
    <property type="evidence" value="ECO:0007669"/>
    <property type="project" value="UniProtKB-KW"/>
</dbReference>
<evidence type="ECO:0000313" key="7">
    <source>
        <dbReference type="EMBL" id="GMR38572.1"/>
    </source>
</evidence>
<feature type="region of interest" description="Disordered" evidence="5">
    <location>
        <begin position="140"/>
        <end position="233"/>
    </location>
</feature>
<dbReference type="AlphaFoldDB" id="A0AAN4ZCC2"/>
<feature type="non-terminal residue" evidence="7">
    <location>
        <position position="1"/>
    </location>
</feature>
<organism evidence="7 8">
    <name type="scientific">Pristionchus mayeri</name>
    <dbReference type="NCBI Taxonomy" id="1317129"/>
    <lineage>
        <taxon>Eukaryota</taxon>
        <taxon>Metazoa</taxon>
        <taxon>Ecdysozoa</taxon>
        <taxon>Nematoda</taxon>
        <taxon>Chromadorea</taxon>
        <taxon>Rhabditida</taxon>
        <taxon>Rhabditina</taxon>
        <taxon>Diplogasteromorpha</taxon>
        <taxon>Diplogasteroidea</taxon>
        <taxon>Neodiplogasteridae</taxon>
        <taxon>Pristionchus</taxon>
    </lineage>
</organism>
<evidence type="ECO:0000256" key="3">
    <source>
        <dbReference type="ARBA" id="ARBA00022840"/>
    </source>
</evidence>
<dbReference type="GO" id="GO:0140664">
    <property type="term" value="F:ATP-dependent DNA damage sensor activity"/>
    <property type="evidence" value="ECO:0007669"/>
    <property type="project" value="InterPro"/>
</dbReference>
<keyword evidence="3" id="KW-0067">ATP-binding</keyword>
<dbReference type="Proteomes" id="UP001328107">
    <property type="component" value="Unassembled WGS sequence"/>
</dbReference>
<accession>A0AAN4ZCC2</accession>
<dbReference type="SMART" id="SM00533">
    <property type="entry name" value="MUTSd"/>
    <property type="match status" value="1"/>
</dbReference>
<gene>
    <name evidence="7" type="ORF">PMAYCL1PPCAC_08767</name>
</gene>
<feature type="compositionally biased region" description="Basic and acidic residues" evidence="5">
    <location>
        <begin position="166"/>
        <end position="182"/>
    </location>
</feature>
<protein>
    <recommendedName>
        <fullName evidence="6">DNA mismatch repair proteins mutS family domain-containing protein</fullName>
    </recommendedName>
</protein>
<feature type="compositionally biased region" description="Acidic residues" evidence="5">
    <location>
        <begin position="958"/>
        <end position="971"/>
    </location>
</feature>
<dbReference type="Pfam" id="PF05192">
    <property type="entry name" value="MutS_III"/>
    <property type="match status" value="1"/>
</dbReference>
<dbReference type="SUPFAM" id="SSF48334">
    <property type="entry name" value="DNA repair protein MutS, domain III"/>
    <property type="match status" value="1"/>
</dbReference>
<dbReference type="InterPro" id="IPR045076">
    <property type="entry name" value="MutS"/>
</dbReference>
<evidence type="ECO:0000256" key="5">
    <source>
        <dbReference type="SAM" id="MobiDB-lite"/>
    </source>
</evidence>
<dbReference type="InterPro" id="IPR036187">
    <property type="entry name" value="DNA_mismatch_repair_MutS_sf"/>
</dbReference>
<dbReference type="InterPro" id="IPR027417">
    <property type="entry name" value="P-loop_NTPase"/>
</dbReference>
<dbReference type="PANTHER" id="PTHR11361:SF20">
    <property type="entry name" value="MUTS PROTEIN HOMOLOG 5"/>
    <property type="match status" value="1"/>
</dbReference>
<feature type="compositionally biased region" description="Basic and acidic residues" evidence="5">
    <location>
        <begin position="140"/>
        <end position="152"/>
    </location>
</feature>
<name>A0AAN4ZCC2_9BILA</name>
<dbReference type="InterPro" id="IPR000432">
    <property type="entry name" value="DNA_mismatch_repair_MutS_C"/>
</dbReference>
<evidence type="ECO:0000256" key="1">
    <source>
        <dbReference type="ARBA" id="ARBA00006271"/>
    </source>
</evidence>
<dbReference type="Gene3D" id="1.10.1420.10">
    <property type="match status" value="1"/>
</dbReference>
<evidence type="ECO:0000259" key="6">
    <source>
        <dbReference type="PROSITE" id="PS00486"/>
    </source>
</evidence>
<dbReference type="Gene3D" id="3.40.50.300">
    <property type="entry name" value="P-loop containing nucleotide triphosphate hydrolases"/>
    <property type="match status" value="1"/>
</dbReference>
<dbReference type="GO" id="GO:0030983">
    <property type="term" value="F:mismatched DNA binding"/>
    <property type="evidence" value="ECO:0007669"/>
    <property type="project" value="InterPro"/>
</dbReference>
<feature type="domain" description="DNA mismatch repair proteins mutS family" evidence="6">
    <location>
        <begin position="775"/>
        <end position="791"/>
    </location>
</feature>
<dbReference type="GO" id="GO:0051026">
    <property type="term" value="P:chiasma assembly"/>
    <property type="evidence" value="ECO:0007669"/>
    <property type="project" value="TreeGrafter"/>
</dbReference>
<dbReference type="InterPro" id="IPR007696">
    <property type="entry name" value="DNA_mismatch_repair_MutS_core"/>
</dbReference>
<evidence type="ECO:0000256" key="4">
    <source>
        <dbReference type="ARBA" id="ARBA00023125"/>
    </source>
</evidence>
<evidence type="ECO:0000313" key="8">
    <source>
        <dbReference type="Proteomes" id="UP001328107"/>
    </source>
</evidence>
<feature type="compositionally biased region" description="Acidic residues" evidence="5">
    <location>
        <begin position="216"/>
        <end position="231"/>
    </location>
</feature>
<dbReference type="PROSITE" id="PS00486">
    <property type="entry name" value="DNA_MISMATCH_REPAIR_2"/>
    <property type="match status" value="1"/>
</dbReference>
<dbReference type="Pfam" id="PF00488">
    <property type="entry name" value="MutS_V"/>
    <property type="match status" value="1"/>
</dbReference>
<dbReference type="GO" id="GO:0005634">
    <property type="term" value="C:nucleus"/>
    <property type="evidence" value="ECO:0007669"/>
    <property type="project" value="TreeGrafter"/>
</dbReference>
<feature type="compositionally biased region" description="Basic and acidic residues" evidence="5">
    <location>
        <begin position="1021"/>
        <end position="1066"/>
    </location>
</feature>
<comment type="caution">
    <text evidence="7">The sequence shown here is derived from an EMBL/GenBank/DDBJ whole genome shotgun (WGS) entry which is preliminary data.</text>
</comment>
<comment type="similarity">
    <text evidence="1">Belongs to the DNA mismatch repair MutS family.</text>
</comment>
<reference evidence="8" key="1">
    <citation type="submission" date="2022-10" db="EMBL/GenBank/DDBJ databases">
        <title>Genome assembly of Pristionchus species.</title>
        <authorList>
            <person name="Yoshida K."/>
            <person name="Sommer R.J."/>
        </authorList>
    </citation>
    <scope>NUCLEOTIDE SEQUENCE [LARGE SCALE GENOMIC DNA]</scope>
    <source>
        <strain evidence="8">RS5460</strain>
    </source>
</reference>
<keyword evidence="2" id="KW-0547">Nucleotide-binding</keyword>
<dbReference type="GO" id="GO:0006298">
    <property type="term" value="P:mismatch repair"/>
    <property type="evidence" value="ECO:0007669"/>
    <property type="project" value="InterPro"/>
</dbReference>
<keyword evidence="4" id="KW-0238">DNA-binding</keyword>
<dbReference type="SMART" id="SM00534">
    <property type="entry name" value="MUTSac"/>
    <property type="match status" value="1"/>
</dbReference>
<feature type="non-terminal residue" evidence="7">
    <location>
        <position position="1141"/>
    </location>
</feature>
<keyword evidence="8" id="KW-1185">Reference proteome</keyword>
<dbReference type="EMBL" id="BTRK01000002">
    <property type="protein sequence ID" value="GMR38572.1"/>
    <property type="molecule type" value="Genomic_DNA"/>
</dbReference>
<dbReference type="FunFam" id="3.40.50.300:FF:006014">
    <property type="entry name" value="MutS domain V domaincontaining protein"/>
    <property type="match status" value="1"/>
</dbReference>